<dbReference type="AlphaFoldDB" id="R0K0S6"/>
<feature type="chain" id="PRO_5004353897" description="Yeast cell wall synthesis Kre9/Knh1-like N-terminal domain-containing protein" evidence="3">
    <location>
        <begin position="18"/>
        <end position="249"/>
    </location>
</feature>
<dbReference type="GeneID" id="19405674"/>
<dbReference type="RefSeq" id="XP_008025334.1">
    <property type="nucleotide sequence ID" value="XM_008027143.1"/>
</dbReference>
<evidence type="ECO:0000259" key="4">
    <source>
        <dbReference type="Pfam" id="PF10342"/>
    </source>
</evidence>
<dbReference type="PANTHER" id="PTHR40633">
    <property type="entry name" value="MATRIX PROTEIN, PUTATIVE (AFU_ORTHOLOGUE AFUA_8G05410)-RELATED"/>
    <property type="match status" value="1"/>
</dbReference>
<keyword evidence="1 3" id="KW-0732">Signal</keyword>
<feature type="compositionally biased region" description="Polar residues" evidence="2">
    <location>
        <begin position="209"/>
        <end position="224"/>
    </location>
</feature>
<feature type="domain" description="Yeast cell wall synthesis Kre9/Knh1-like N-terminal" evidence="4">
    <location>
        <begin position="36"/>
        <end position="123"/>
    </location>
</feature>
<reference evidence="5 6" key="2">
    <citation type="journal article" date="2013" name="PLoS Genet.">
        <title>Comparative genome structure, secondary metabolite, and effector coding capacity across Cochliobolus pathogens.</title>
        <authorList>
            <person name="Condon B.J."/>
            <person name="Leng Y."/>
            <person name="Wu D."/>
            <person name="Bushley K.E."/>
            <person name="Ohm R.A."/>
            <person name="Otillar R."/>
            <person name="Martin J."/>
            <person name="Schackwitz W."/>
            <person name="Grimwood J."/>
            <person name="MohdZainudin N."/>
            <person name="Xue C."/>
            <person name="Wang R."/>
            <person name="Manning V.A."/>
            <person name="Dhillon B."/>
            <person name="Tu Z.J."/>
            <person name="Steffenson B.J."/>
            <person name="Salamov A."/>
            <person name="Sun H."/>
            <person name="Lowry S."/>
            <person name="LaButti K."/>
            <person name="Han J."/>
            <person name="Copeland A."/>
            <person name="Lindquist E."/>
            <person name="Barry K."/>
            <person name="Schmutz J."/>
            <person name="Baker S.E."/>
            <person name="Ciuffetti L.M."/>
            <person name="Grigoriev I.V."/>
            <person name="Zhong S."/>
            <person name="Turgeon B.G."/>
        </authorList>
    </citation>
    <scope>NUCLEOTIDE SEQUENCE [LARGE SCALE GENOMIC DNA]</scope>
    <source>
        <strain evidence="6">28A</strain>
    </source>
</reference>
<organism evidence="5 6">
    <name type="scientific">Exserohilum turcicum (strain 28A)</name>
    <name type="common">Northern leaf blight fungus</name>
    <name type="synonym">Setosphaeria turcica</name>
    <dbReference type="NCBI Taxonomy" id="671987"/>
    <lineage>
        <taxon>Eukaryota</taxon>
        <taxon>Fungi</taxon>
        <taxon>Dikarya</taxon>
        <taxon>Ascomycota</taxon>
        <taxon>Pezizomycotina</taxon>
        <taxon>Dothideomycetes</taxon>
        <taxon>Pleosporomycetidae</taxon>
        <taxon>Pleosporales</taxon>
        <taxon>Pleosporineae</taxon>
        <taxon>Pleosporaceae</taxon>
        <taxon>Exserohilum</taxon>
    </lineage>
</organism>
<evidence type="ECO:0000313" key="5">
    <source>
        <dbReference type="EMBL" id="EOA86713.1"/>
    </source>
</evidence>
<evidence type="ECO:0000256" key="1">
    <source>
        <dbReference type="ARBA" id="ARBA00022729"/>
    </source>
</evidence>
<dbReference type="eggNOG" id="ENOG502S56Q">
    <property type="taxonomic scope" value="Eukaryota"/>
</dbReference>
<evidence type="ECO:0000256" key="3">
    <source>
        <dbReference type="SAM" id="SignalP"/>
    </source>
</evidence>
<dbReference type="EMBL" id="KB908592">
    <property type="protein sequence ID" value="EOA86713.1"/>
    <property type="molecule type" value="Genomic_DNA"/>
</dbReference>
<dbReference type="PANTHER" id="PTHR40633:SF1">
    <property type="entry name" value="GPI ANCHORED SERINE-THREONINE RICH PROTEIN (AFU_ORTHOLOGUE AFUA_1G03630)"/>
    <property type="match status" value="1"/>
</dbReference>
<feature type="signal peptide" evidence="3">
    <location>
        <begin position="1"/>
        <end position="17"/>
    </location>
</feature>
<proteinExistence type="predicted"/>
<feature type="region of interest" description="Disordered" evidence="2">
    <location>
        <begin position="129"/>
        <end position="224"/>
    </location>
</feature>
<sequence length="249" mass="24807">MYSKATIVSLFLGLAAAQLHAPVGEPKGNPITRPLNEVVPTCEKFTITWEPTTPNTVSVLLLKGPSTNVVKFGPALAQGIANSGSLSWTPASDLPLTDGPTGYGIQIIDDVTGQYQYSTQFGIKAGACNAAPKPSSAPAPSATPEAAKPSTPAGGYAMNTPVPQSTPGYAAQPPYPTTVATSTSSCPPTAAGTGAPHTNGTVPGGAASPSGTGNSTHPHLPEVSTSGAANLKATLSLVGAAAVAMAFML</sequence>
<dbReference type="Pfam" id="PF10342">
    <property type="entry name" value="Kre9_KNH"/>
    <property type="match status" value="1"/>
</dbReference>
<accession>R0K0S6</accession>
<feature type="compositionally biased region" description="Polar residues" evidence="2">
    <location>
        <begin position="178"/>
        <end position="187"/>
    </location>
</feature>
<evidence type="ECO:0000256" key="2">
    <source>
        <dbReference type="SAM" id="MobiDB-lite"/>
    </source>
</evidence>
<keyword evidence="6" id="KW-1185">Reference proteome</keyword>
<protein>
    <recommendedName>
        <fullName evidence="4">Yeast cell wall synthesis Kre9/Knh1-like N-terminal domain-containing protein</fullName>
    </recommendedName>
</protein>
<dbReference type="InterPro" id="IPR018466">
    <property type="entry name" value="Kre9/Knh1-like_N"/>
</dbReference>
<dbReference type="OrthoDB" id="4094614at2759"/>
<dbReference type="InterPro" id="IPR052982">
    <property type="entry name" value="SRP1/TIP1-like"/>
</dbReference>
<evidence type="ECO:0000313" key="6">
    <source>
        <dbReference type="Proteomes" id="UP000016935"/>
    </source>
</evidence>
<dbReference type="Proteomes" id="UP000016935">
    <property type="component" value="Unassembled WGS sequence"/>
</dbReference>
<reference evidence="5 6" key="1">
    <citation type="journal article" date="2012" name="PLoS Pathog.">
        <title>Diverse lifestyles and strategies of plant pathogenesis encoded in the genomes of eighteen Dothideomycetes fungi.</title>
        <authorList>
            <person name="Ohm R.A."/>
            <person name="Feau N."/>
            <person name="Henrissat B."/>
            <person name="Schoch C.L."/>
            <person name="Horwitz B.A."/>
            <person name="Barry K.W."/>
            <person name="Condon B.J."/>
            <person name="Copeland A.C."/>
            <person name="Dhillon B."/>
            <person name="Glaser F."/>
            <person name="Hesse C.N."/>
            <person name="Kosti I."/>
            <person name="LaButti K."/>
            <person name="Lindquist E.A."/>
            <person name="Lucas S."/>
            <person name="Salamov A.A."/>
            <person name="Bradshaw R.E."/>
            <person name="Ciuffetti L."/>
            <person name="Hamelin R.C."/>
            <person name="Kema G.H.J."/>
            <person name="Lawrence C."/>
            <person name="Scott J.A."/>
            <person name="Spatafora J.W."/>
            <person name="Turgeon B.G."/>
            <person name="de Wit P.J.G.M."/>
            <person name="Zhong S."/>
            <person name="Goodwin S.B."/>
            <person name="Grigoriev I.V."/>
        </authorList>
    </citation>
    <scope>NUCLEOTIDE SEQUENCE [LARGE SCALE GENOMIC DNA]</scope>
    <source>
        <strain evidence="6">28A</strain>
    </source>
</reference>
<name>R0K0S6_EXST2</name>
<gene>
    <name evidence="5" type="ORF">SETTUDRAFT_87864</name>
</gene>
<feature type="compositionally biased region" description="Low complexity" evidence="2">
    <location>
        <begin position="130"/>
        <end position="153"/>
    </location>
</feature>
<dbReference type="HOGENOM" id="CLU_065618_2_2_1"/>